<dbReference type="EMBL" id="KL648650">
    <property type="protein sequence ID" value="KEY66574.1"/>
    <property type="molecule type" value="Genomic_DNA"/>
</dbReference>
<dbReference type="HOGENOM" id="CLU_1714497_0_0_1"/>
<dbReference type="Proteomes" id="UP000028045">
    <property type="component" value="Unassembled WGS sequence"/>
</dbReference>
<protein>
    <submittedName>
        <fullName evidence="1">Uncharacterized protein</fullName>
    </submittedName>
</protein>
<keyword evidence="2" id="KW-1185">Reference proteome</keyword>
<dbReference type="AlphaFoldDB" id="A0A084AMP5"/>
<sequence length="153" mass="17733">MVGQYLVRQAREMLIVEREAFAPGSWEDQDSDGLFTAHNEEPSNLANFVPGGVLPRHEEPSDEKWDTTKGRPDWARDWSYTYLLHAFTPTRWGHEVPGFEHISSRYVLERQSNFARAVYPVARKLHEEGLLDIDDSYLGHEGHYRAWYVNVTG</sequence>
<evidence type="ECO:0000313" key="1">
    <source>
        <dbReference type="EMBL" id="KEY66574.1"/>
    </source>
</evidence>
<proteinExistence type="predicted"/>
<gene>
    <name evidence="1" type="ORF">S7711_10524</name>
</gene>
<name>A0A084AMP5_STACB</name>
<evidence type="ECO:0000313" key="2">
    <source>
        <dbReference type="Proteomes" id="UP000028045"/>
    </source>
</evidence>
<organism evidence="1 2">
    <name type="scientific">Stachybotrys chartarum (strain CBS 109288 / IBT 7711)</name>
    <name type="common">Toxic black mold</name>
    <name type="synonym">Stilbospora chartarum</name>
    <dbReference type="NCBI Taxonomy" id="1280523"/>
    <lineage>
        <taxon>Eukaryota</taxon>
        <taxon>Fungi</taxon>
        <taxon>Dikarya</taxon>
        <taxon>Ascomycota</taxon>
        <taxon>Pezizomycotina</taxon>
        <taxon>Sordariomycetes</taxon>
        <taxon>Hypocreomycetidae</taxon>
        <taxon>Hypocreales</taxon>
        <taxon>Stachybotryaceae</taxon>
        <taxon>Stachybotrys</taxon>
    </lineage>
</organism>
<dbReference type="OrthoDB" id="409543at2759"/>
<reference evidence="1 2" key="1">
    <citation type="journal article" date="2014" name="BMC Genomics">
        <title>Comparative genome sequencing reveals chemotype-specific gene clusters in the toxigenic black mold Stachybotrys.</title>
        <authorList>
            <person name="Semeiks J."/>
            <person name="Borek D."/>
            <person name="Otwinowski Z."/>
            <person name="Grishin N.V."/>
        </authorList>
    </citation>
    <scope>NUCLEOTIDE SEQUENCE [LARGE SCALE GENOMIC DNA]</scope>
    <source>
        <strain evidence="2">CBS 109288 / IBT 7711</strain>
    </source>
</reference>
<accession>A0A084AMP5</accession>